<protein>
    <submittedName>
        <fullName evidence="1">Uncharacterized protein</fullName>
    </submittedName>
</protein>
<dbReference type="Gene3D" id="2.60.40.10">
    <property type="entry name" value="Immunoglobulins"/>
    <property type="match status" value="1"/>
</dbReference>
<dbReference type="InterPro" id="IPR013783">
    <property type="entry name" value="Ig-like_fold"/>
</dbReference>
<name>A0A8B6EBM2_MYTGA</name>
<reference evidence="1" key="1">
    <citation type="submission" date="2018-11" db="EMBL/GenBank/DDBJ databases">
        <authorList>
            <person name="Alioto T."/>
            <person name="Alioto T."/>
        </authorList>
    </citation>
    <scope>NUCLEOTIDE SEQUENCE</scope>
</reference>
<organism evidence="1 2">
    <name type="scientific">Mytilus galloprovincialis</name>
    <name type="common">Mediterranean mussel</name>
    <dbReference type="NCBI Taxonomy" id="29158"/>
    <lineage>
        <taxon>Eukaryota</taxon>
        <taxon>Metazoa</taxon>
        <taxon>Spiralia</taxon>
        <taxon>Lophotrochozoa</taxon>
        <taxon>Mollusca</taxon>
        <taxon>Bivalvia</taxon>
        <taxon>Autobranchia</taxon>
        <taxon>Pteriomorphia</taxon>
        <taxon>Mytilida</taxon>
        <taxon>Mytiloidea</taxon>
        <taxon>Mytilidae</taxon>
        <taxon>Mytilinae</taxon>
        <taxon>Mytilus</taxon>
    </lineage>
</organism>
<dbReference type="Proteomes" id="UP000596742">
    <property type="component" value="Unassembled WGS sequence"/>
</dbReference>
<accession>A0A8B6EBM2</accession>
<evidence type="ECO:0000313" key="2">
    <source>
        <dbReference type="Proteomes" id="UP000596742"/>
    </source>
</evidence>
<sequence length="347" mass="38768">MEVSNGYTHKIVDGKEVGQTEQIPNFVLGNMCSREVKPGPIPTDVEPSKCRENKNSHFQTPAEMNTLFTNHESLTCDEVVNKLDEDKLEHKKKSYDIDGYDDGKEMGKTEHIPDFVSGLDALEVNITSNITANIGDTVELKCRFVLEGDEDITRINLQARISDDYENIAAFYPPSIIKDPSLNSAGQYLHNDVNLTNPTNLDNATSMLFYSIQCRDDKAYRCIVKYDSDDDHKTKESDSTMITVNSCCENNPCPTTEEMTTEVMTTEGMTTEVMTTEEMTTEGMTTEVMTTEGMTTEVMTTEVMTTEGMATEGNTTEEMTTQNYTTTENKSGINNVVCHVCLVLKRS</sequence>
<comment type="caution">
    <text evidence="1">The sequence shown here is derived from an EMBL/GenBank/DDBJ whole genome shotgun (WGS) entry which is preliminary data.</text>
</comment>
<keyword evidence="2" id="KW-1185">Reference proteome</keyword>
<gene>
    <name evidence="1" type="ORF">MGAL_10B052874</name>
</gene>
<evidence type="ECO:0000313" key="1">
    <source>
        <dbReference type="EMBL" id="VDI31641.1"/>
    </source>
</evidence>
<dbReference type="AlphaFoldDB" id="A0A8B6EBM2"/>
<proteinExistence type="predicted"/>
<dbReference type="EMBL" id="UYJE01004812">
    <property type="protein sequence ID" value="VDI31641.1"/>
    <property type="molecule type" value="Genomic_DNA"/>
</dbReference>